<dbReference type="eggNOG" id="KOG1237">
    <property type="taxonomic scope" value="Eukaryota"/>
</dbReference>
<dbReference type="Gramene" id="ERN18139">
    <property type="protein sequence ID" value="ERN18139"/>
    <property type="gene ID" value="AMTR_s00054p00083290"/>
</dbReference>
<evidence type="ECO:0000256" key="7">
    <source>
        <dbReference type="ARBA" id="ARBA00023136"/>
    </source>
</evidence>
<dbReference type="OrthoDB" id="8904098at2759"/>
<keyword evidence="4" id="KW-0597">Phosphoprotein</keyword>
<dbReference type="GO" id="GO:0071916">
    <property type="term" value="F:dipeptide transmembrane transporter activity"/>
    <property type="evidence" value="ECO:0007669"/>
    <property type="project" value="InterPro"/>
</dbReference>
<dbReference type="OMA" id="MHENTAA"/>
<dbReference type="Gene3D" id="1.20.1250.20">
    <property type="entry name" value="MFS general substrate transporter like domains"/>
    <property type="match status" value="1"/>
</dbReference>
<dbReference type="GO" id="GO:0080054">
    <property type="term" value="F:low-affinity nitrate transmembrane transporter activity"/>
    <property type="evidence" value="ECO:0007669"/>
    <property type="project" value="UniProtKB-ARBA"/>
</dbReference>
<feature type="transmembrane region" description="Helical" evidence="8">
    <location>
        <begin position="420"/>
        <end position="440"/>
    </location>
</feature>
<evidence type="ECO:0000256" key="5">
    <source>
        <dbReference type="ARBA" id="ARBA00022692"/>
    </source>
</evidence>
<feature type="transmembrane region" description="Helical" evidence="8">
    <location>
        <begin position="460"/>
        <end position="482"/>
    </location>
</feature>
<sequence length="580" mass="63906">MRASATTPLMNQDDIVKAVTDVNGLPAIRSRTGGWRSSLYIIWVEVSERFAYYGASSNLITYLTDYLNQSTVTAAKNVNAWSGVASLLPLLGAFVADSYLGRYKTIIISSLIYLLGLVLLTLSAIPPSLRPNSCANDNKLGTETCVSSFQVGFFFFSLYLVAFGQGGHKPCVQAFGADQFDEENTEEKKWQSSFFNWWYMGVCGGGLLAVSLVMYIQDDIGWGLGFGIPAIAMAVALLVFILGRRSYRLAVMGDGSPFTGIAQVFVTAYRKRDGLVRGEGSDVELVCENCPESRSLAPTNQFRCLDKAAIPDELDVASCSKNKWRICTVTQVEEAKLLLRLLPIWGSCLGYAVIFAQSSTFFTKQGKTMDRYLGSSFQVPAAALQSFISLGIMLIVPFYDRIFVPIARKITSKPSGISMLQRIGIGMVISVISMVLAALVESKRLQIAKEHGLLDDPYAMVPMSFCWLIPQYLFFGMADVFTMVGLQEFFYNQMPDGLRSLGAALYLSIIGVGSFLSSAVITIVEMVSTTSGGESWFADNLNRAHLDYFYWLLAVLSGVFFCLFVCLASHYTYKRENLVL</sequence>
<keyword evidence="6 8" id="KW-1133">Transmembrane helix</keyword>
<dbReference type="EMBL" id="KI392271">
    <property type="protein sequence ID" value="ERN18139.1"/>
    <property type="molecule type" value="Genomic_DNA"/>
</dbReference>
<comment type="similarity">
    <text evidence="2">Belongs to the major facilitator superfamily. Proton-dependent oligopeptide transporter (POT/PTR) (TC 2.A.17) family.</text>
</comment>
<dbReference type="InterPro" id="IPR036259">
    <property type="entry name" value="MFS_trans_sf"/>
</dbReference>
<evidence type="ECO:0000313" key="10">
    <source>
        <dbReference type="Proteomes" id="UP000017836"/>
    </source>
</evidence>
<dbReference type="KEGG" id="atr:18446493"/>
<dbReference type="GO" id="GO:0022857">
    <property type="term" value="F:transmembrane transporter activity"/>
    <property type="evidence" value="ECO:0000318"/>
    <property type="project" value="GO_Central"/>
</dbReference>
<protein>
    <recommendedName>
        <fullName evidence="11">Major facilitator superfamily (MFS) profile domain-containing protein</fullName>
    </recommendedName>
</protein>
<feature type="transmembrane region" description="Helical" evidence="8">
    <location>
        <begin position="222"/>
        <end position="242"/>
    </location>
</feature>
<organism evidence="9 10">
    <name type="scientific">Amborella trichopoda</name>
    <dbReference type="NCBI Taxonomy" id="13333"/>
    <lineage>
        <taxon>Eukaryota</taxon>
        <taxon>Viridiplantae</taxon>
        <taxon>Streptophyta</taxon>
        <taxon>Embryophyta</taxon>
        <taxon>Tracheophyta</taxon>
        <taxon>Spermatophyta</taxon>
        <taxon>Magnoliopsida</taxon>
        <taxon>Amborellales</taxon>
        <taxon>Amborellaceae</taxon>
        <taxon>Amborella</taxon>
    </lineage>
</organism>
<dbReference type="GO" id="GO:0016020">
    <property type="term" value="C:membrane"/>
    <property type="evidence" value="ECO:0000318"/>
    <property type="project" value="GO_Central"/>
</dbReference>
<keyword evidence="5 8" id="KW-0812">Transmembrane</keyword>
<evidence type="ECO:0000313" key="9">
    <source>
        <dbReference type="EMBL" id="ERN18139.1"/>
    </source>
</evidence>
<feature type="transmembrane region" description="Helical" evidence="8">
    <location>
        <begin position="146"/>
        <end position="163"/>
    </location>
</feature>
<dbReference type="InterPro" id="IPR044739">
    <property type="entry name" value="NRT1/PTR"/>
</dbReference>
<dbReference type="HOGENOM" id="CLU_009313_4_1_1"/>
<dbReference type="Pfam" id="PF00854">
    <property type="entry name" value="PTR2"/>
    <property type="match status" value="1"/>
</dbReference>
<dbReference type="AlphaFoldDB" id="U5D6R3"/>
<feature type="transmembrane region" description="Helical" evidence="8">
    <location>
        <begin position="503"/>
        <end position="528"/>
    </location>
</feature>
<keyword evidence="7 8" id="KW-0472">Membrane</keyword>
<feature type="transmembrane region" description="Helical" evidence="8">
    <location>
        <begin position="337"/>
        <end position="357"/>
    </location>
</feature>
<proteinExistence type="inferred from homology"/>
<reference evidence="10" key="1">
    <citation type="journal article" date="2013" name="Science">
        <title>The Amborella genome and the evolution of flowering plants.</title>
        <authorList>
            <consortium name="Amborella Genome Project"/>
        </authorList>
    </citation>
    <scope>NUCLEOTIDE SEQUENCE [LARGE SCALE GENOMIC DNA]</scope>
</reference>
<dbReference type="PROSITE" id="PS01022">
    <property type="entry name" value="PTR2_1"/>
    <property type="match status" value="1"/>
</dbReference>
<feature type="transmembrane region" description="Helical" evidence="8">
    <location>
        <begin position="548"/>
        <end position="568"/>
    </location>
</feature>
<feature type="transmembrane region" description="Helical" evidence="8">
    <location>
        <begin position="377"/>
        <end position="399"/>
    </location>
</feature>
<feature type="transmembrane region" description="Helical" evidence="8">
    <location>
        <begin position="107"/>
        <end position="126"/>
    </location>
</feature>
<evidence type="ECO:0000256" key="4">
    <source>
        <dbReference type="ARBA" id="ARBA00022553"/>
    </source>
</evidence>
<dbReference type="SUPFAM" id="SSF103473">
    <property type="entry name" value="MFS general substrate transporter"/>
    <property type="match status" value="1"/>
</dbReference>
<dbReference type="CDD" id="cd17417">
    <property type="entry name" value="MFS_NPF5"/>
    <property type="match status" value="1"/>
</dbReference>
<dbReference type="PANTHER" id="PTHR11654">
    <property type="entry name" value="OLIGOPEPTIDE TRANSPORTER-RELATED"/>
    <property type="match status" value="1"/>
</dbReference>
<accession>U5D6R3</accession>
<evidence type="ECO:0000256" key="6">
    <source>
        <dbReference type="ARBA" id="ARBA00022989"/>
    </source>
</evidence>
<dbReference type="InterPro" id="IPR018456">
    <property type="entry name" value="PTR2_symporter_CS"/>
</dbReference>
<name>U5D6R3_AMBTC</name>
<dbReference type="InterPro" id="IPR000109">
    <property type="entry name" value="POT_fam"/>
</dbReference>
<dbReference type="GO" id="GO:0042937">
    <property type="term" value="F:tripeptide transmembrane transporter activity"/>
    <property type="evidence" value="ECO:0007669"/>
    <property type="project" value="InterPro"/>
</dbReference>
<dbReference type="GO" id="GO:0009705">
    <property type="term" value="C:plant-type vacuole membrane"/>
    <property type="evidence" value="ECO:0007669"/>
    <property type="project" value="UniProtKB-ARBA"/>
</dbReference>
<gene>
    <name evidence="9" type="ORF">AMTR_s00054p00083290</name>
</gene>
<evidence type="ECO:0000256" key="2">
    <source>
        <dbReference type="ARBA" id="ARBA00005982"/>
    </source>
</evidence>
<dbReference type="FunFam" id="1.20.1250.20:FF:000147">
    <property type="entry name" value="Protein NRT1/ PTR family 5.10"/>
    <property type="match status" value="1"/>
</dbReference>
<evidence type="ECO:0008006" key="11">
    <source>
        <dbReference type="Google" id="ProtNLM"/>
    </source>
</evidence>
<evidence type="ECO:0000256" key="1">
    <source>
        <dbReference type="ARBA" id="ARBA00004141"/>
    </source>
</evidence>
<evidence type="ECO:0000256" key="3">
    <source>
        <dbReference type="ARBA" id="ARBA00022448"/>
    </source>
</evidence>
<dbReference type="Proteomes" id="UP000017836">
    <property type="component" value="Unassembled WGS sequence"/>
</dbReference>
<comment type="subcellular location">
    <subcellularLocation>
        <location evidence="1">Membrane</location>
        <topology evidence="1">Multi-pass membrane protein</topology>
    </subcellularLocation>
</comment>
<keyword evidence="10" id="KW-1185">Reference proteome</keyword>
<evidence type="ECO:0000256" key="8">
    <source>
        <dbReference type="SAM" id="Phobius"/>
    </source>
</evidence>
<keyword evidence="3" id="KW-0813">Transport</keyword>
<feature type="transmembrane region" description="Helical" evidence="8">
    <location>
        <begin position="197"/>
        <end position="216"/>
    </location>
</feature>
<dbReference type="GO" id="GO:0055085">
    <property type="term" value="P:transmembrane transport"/>
    <property type="evidence" value="ECO:0000318"/>
    <property type="project" value="GO_Central"/>
</dbReference>